<accession>A0A329MQ44</accession>
<comment type="caution">
    <text evidence="3">The sequence shown here is derived from an EMBL/GenBank/DDBJ whole genome shotgun (WGS) entry which is preliminary data.</text>
</comment>
<dbReference type="RefSeq" id="WP_113030359.1">
    <property type="nucleotide sequence ID" value="NZ_QMFB01000003.1"/>
</dbReference>
<dbReference type="Proteomes" id="UP000250369">
    <property type="component" value="Unassembled WGS sequence"/>
</dbReference>
<dbReference type="CDD" id="cd02440">
    <property type="entry name" value="AdoMet_MTases"/>
    <property type="match status" value="1"/>
</dbReference>
<keyword evidence="3" id="KW-0489">Methyltransferase</keyword>
<organism evidence="3 4">
    <name type="scientific">Paenibacillus contaminans</name>
    <dbReference type="NCBI Taxonomy" id="450362"/>
    <lineage>
        <taxon>Bacteria</taxon>
        <taxon>Bacillati</taxon>
        <taxon>Bacillota</taxon>
        <taxon>Bacilli</taxon>
        <taxon>Bacillales</taxon>
        <taxon>Paenibacillaceae</taxon>
        <taxon>Paenibacillus</taxon>
    </lineage>
</organism>
<evidence type="ECO:0000259" key="2">
    <source>
        <dbReference type="Pfam" id="PF13649"/>
    </source>
</evidence>
<dbReference type="SUPFAM" id="SSF53335">
    <property type="entry name" value="S-adenosyl-L-methionine-dependent methyltransferases"/>
    <property type="match status" value="1"/>
</dbReference>
<evidence type="ECO:0000256" key="1">
    <source>
        <dbReference type="ARBA" id="ARBA00022679"/>
    </source>
</evidence>
<protein>
    <submittedName>
        <fullName evidence="3">Class I SAM-dependent methyltransferase</fullName>
    </submittedName>
</protein>
<proteinExistence type="predicted"/>
<name>A0A329MQ44_9BACL</name>
<reference evidence="3 4" key="1">
    <citation type="journal article" date="2009" name="Int. J. Syst. Evol. Microbiol.">
        <title>Paenibacillus contaminans sp. nov., isolated from a contaminated laboratory plate.</title>
        <authorList>
            <person name="Chou J.H."/>
            <person name="Lee J.H."/>
            <person name="Lin M.C."/>
            <person name="Chang P.S."/>
            <person name="Arun A.B."/>
            <person name="Young C.C."/>
            <person name="Chen W.M."/>
        </authorList>
    </citation>
    <scope>NUCLEOTIDE SEQUENCE [LARGE SCALE GENOMIC DNA]</scope>
    <source>
        <strain evidence="3 4">CKOBP-6</strain>
    </source>
</reference>
<evidence type="ECO:0000313" key="3">
    <source>
        <dbReference type="EMBL" id="RAV22049.1"/>
    </source>
</evidence>
<gene>
    <name evidence="3" type="ORF">DQG23_08425</name>
</gene>
<dbReference type="EMBL" id="QMFB01000003">
    <property type="protein sequence ID" value="RAV22049.1"/>
    <property type="molecule type" value="Genomic_DNA"/>
</dbReference>
<dbReference type="Pfam" id="PF13649">
    <property type="entry name" value="Methyltransf_25"/>
    <property type="match status" value="1"/>
</dbReference>
<dbReference type="PANTHER" id="PTHR43861">
    <property type="entry name" value="TRANS-ACONITATE 2-METHYLTRANSFERASE-RELATED"/>
    <property type="match status" value="1"/>
</dbReference>
<evidence type="ECO:0000313" key="4">
    <source>
        <dbReference type="Proteomes" id="UP000250369"/>
    </source>
</evidence>
<dbReference type="GO" id="GO:0032259">
    <property type="term" value="P:methylation"/>
    <property type="evidence" value="ECO:0007669"/>
    <property type="project" value="UniProtKB-KW"/>
</dbReference>
<dbReference type="OrthoDB" id="9811589at2"/>
<dbReference type="Gene3D" id="2.20.25.110">
    <property type="entry name" value="S-adenosyl-L-methionine-dependent methyltransferases"/>
    <property type="match status" value="1"/>
</dbReference>
<dbReference type="Gene3D" id="3.40.50.150">
    <property type="entry name" value="Vaccinia Virus protein VP39"/>
    <property type="match status" value="1"/>
</dbReference>
<dbReference type="InterPro" id="IPR041698">
    <property type="entry name" value="Methyltransf_25"/>
</dbReference>
<feature type="domain" description="Methyltransferase" evidence="2">
    <location>
        <begin position="44"/>
        <end position="137"/>
    </location>
</feature>
<dbReference type="AlphaFoldDB" id="A0A329MQ44"/>
<keyword evidence="4" id="KW-1185">Reference proteome</keyword>
<dbReference type="InterPro" id="IPR029063">
    <property type="entry name" value="SAM-dependent_MTases_sf"/>
</dbReference>
<dbReference type="GO" id="GO:0008168">
    <property type="term" value="F:methyltransferase activity"/>
    <property type="evidence" value="ECO:0007669"/>
    <property type="project" value="UniProtKB-KW"/>
</dbReference>
<sequence>MTAWYEQSFGKDYLTVYKHRDLECAMSEVRKMIRWLDLPMGAEVLDLCCGMGRHSLALAEAGYRVTGMDLSDALLRQATMYDTEHSVTWVRGDMRDVPLKGPYDAVVNLFTSFGYFADDHENIRVLHEIDRLLEDGGRFIIDFLNAFYVERHLVPFTKREDGAHIIEESRSIEDGCVRKLIVIREEGKPERRYMEQVKLYRIGDFERMLTATSLKIDGIFGSPDGTPFQESASKRLILVGTKRAGEQHGG</sequence>
<keyword evidence="1 3" id="KW-0808">Transferase</keyword>